<dbReference type="GO" id="GO:0005813">
    <property type="term" value="C:centrosome"/>
    <property type="evidence" value="ECO:0007669"/>
    <property type="project" value="UniProtKB-SubCell"/>
</dbReference>
<evidence type="ECO:0000259" key="25">
    <source>
        <dbReference type="Pfam" id="PF26117"/>
    </source>
</evidence>
<feature type="repeat" description="TPR" evidence="21">
    <location>
        <begin position="888"/>
        <end position="921"/>
    </location>
</feature>
<dbReference type="PROSITE" id="PS50005">
    <property type="entry name" value="TPR"/>
    <property type="match status" value="13"/>
</dbReference>
<comment type="catalytic activity">
    <reaction evidence="16">
        <text>a 1,2-diacyl-sn-glycero-3-phospho-(1D-myo-inositol)(in) = a 1,2-diacyl-sn-glycero-3-phospho-(1D-myo-inositol)(out)</text>
        <dbReference type="Rhea" id="RHEA:38691"/>
        <dbReference type="ChEBI" id="CHEBI:57880"/>
    </reaction>
    <physiologicalReaction direction="left-to-right" evidence="16">
        <dbReference type="Rhea" id="RHEA:38692"/>
    </physiologicalReaction>
</comment>
<evidence type="ECO:0000256" key="8">
    <source>
        <dbReference type="ARBA" id="ARBA00022737"/>
    </source>
</evidence>
<keyword evidence="7" id="KW-0132">Cell division</keyword>
<dbReference type="Pfam" id="PF13424">
    <property type="entry name" value="TPR_12"/>
    <property type="match status" value="9"/>
</dbReference>
<dbReference type="InterPro" id="IPR001666">
    <property type="entry name" value="PI_transfer"/>
</dbReference>
<evidence type="ECO:0000256" key="10">
    <source>
        <dbReference type="ARBA" id="ARBA00022803"/>
    </source>
</evidence>
<feature type="region of interest" description="Disordered" evidence="22">
    <location>
        <begin position="2529"/>
        <end position="2569"/>
    </location>
</feature>
<evidence type="ECO:0000256" key="20">
    <source>
        <dbReference type="ARBA" id="ARBA00073957"/>
    </source>
</evidence>
<dbReference type="InterPro" id="IPR055261">
    <property type="entry name" value="PI_transfer_N"/>
</dbReference>
<feature type="repeat" description="TPR" evidence="21">
    <location>
        <begin position="488"/>
        <end position="521"/>
    </location>
</feature>
<evidence type="ECO:0000256" key="6">
    <source>
        <dbReference type="ARBA" id="ARBA00022553"/>
    </source>
</evidence>
<comment type="similarity">
    <text evidence="17">Belongs to the PtdIns transfer protein family. PI transfer class I subfamily.</text>
</comment>
<evidence type="ECO:0000313" key="26">
    <source>
        <dbReference type="EMBL" id="KAK1800818.1"/>
    </source>
</evidence>
<name>A0AAD8ZK04_9TELE</name>
<comment type="subcellular location">
    <subcellularLocation>
        <location evidence="2">Cytoplasm</location>
        <location evidence="2">Cytoskeleton</location>
        <location evidence="2">Microtubule organizing center</location>
        <location evidence="2">Centrosome</location>
    </subcellularLocation>
    <subcellularLocation>
        <location evidence="3">Cytoplasm</location>
        <location evidence="3">Cytoskeleton</location>
        <location evidence="3">Spindle pole</location>
    </subcellularLocation>
    <subcellularLocation>
        <location evidence="1">Midbody</location>
    </subcellularLocation>
</comment>
<evidence type="ECO:0000256" key="15">
    <source>
        <dbReference type="ARBA" id="ARBA00023723"/>
    </source>
</evidence>
<feature type="region of interest" description="Disordered" evidence="22">
    <location>
        <begin position="2146"/>
        <end position="2165"/>
    </location>
</feature>
<keyword evidence="5" id="KW-0963">Cytoplasm</keyword>
<feature type="region of interest" description="Disordered" evidence="22">
    <location>
        <begin position="1663"/>
        <end position="1693"/>
    </location>
</feature>
<organism evidence="26 27">
    <name type="scientific">Electrophorus voltai</name>
    <dbReference type="NCBI Taxonomy" id="2609070"/>
    <lineage>
        <taxon>Eukaryota</taxon>
        <taxon>Metazoa</taxon>
        <taxon>Chordata</taxon>
        <taxon>Craniata</taxon>
        <taxon>Vertebrata</taxon>
        <taxon>Euteleostomi</taxon>
        <taxon>Actinopterygii</taxon>
        <taxon>Neopterygii</taxon>
        <taxon>Teleostei</taxon>
        <taxon>Ostariophysi</taxon>
        <taxon>Gymnotiformes</taxon>
        <taxon>Gymnotoidei</taxon>
        <taxon>Gymnotidae</taxon>
        <taxon>Electrophorus</taxon>
    </lineage>
</organism>
<dbReference type="FunFam" id="3.30.530.20:FF:000004">
    <property type="entry name" value="Phosphatidylinositol transfer protein alpha isoform"/>
    <property type="match status" value="1"/>
</dbReference>
<comment type="function">
    <text evidence="18">During mitosis, may be involved in the condensation of spindle midzone microtubules, leading to the formation of midbody.</text>
</comment>
<feature type="repeat" description="TPR" evidence="21">
    <location>
        <begin position="971"/>
        <end position="1004"/>
    </location>
</feature>
<dbReference type="GO" id="GO:0030496">
    <property type="term" value="C:midbody"/>
    <property type="evidence" value="ECO:0007669"/>
    <property type="project" value="UniProtKB-SubCell"/>
</dbReference>
<feature type="repeat" description="TPR" evidence="21">
    <location>
        <begin position="448"/>
        <end position="481"/>
    </location>
</feature>
<dbReference type="InterPro" id="IPR011990">
    <property type="entry name" value="TPR-like_helical_dom_sf"/>
</dbReference>
<dbReference type="PRINTS" id="PR00391">
    <property type="entry name" value="PITRANSFER"/>
</dbReference>
<keyword evidence="13" id="KW-0206">Cytoskeleton</keyword>
<feature type="compositionally biased region" description="Low complexity" evidence="22">
    <location>
        <begin position="3718"/>
        <end position="3729"/>
    </location>
</feature>
<gene>
    <name evidence="26" type="ORF">P4O66_006001</name>
</gene>
<feature type="region of interest" description="Disordered" evidence="22">
    <location>
        <begin position="3627"/>
        <end position="3757"/>
    </location>
</feature>
<dbReference type="InterPro" id="IPR024983">
    <property type="entry name" value="CHAT_dom"/>
</dbReference>
<dbReference type="PROSITE" id="PS50293">
    <property type="entry name" value="TPR_REGION"/>
    <property type="match status" value="1"/>
</dbReference>
<evidence type="ECO:0000256" key="5">
    <source>
        <dbReference type="ARBA" id="ARBA00022490"/>
    </source>
</evidence>
<dbReference type="PANTHER" id="PTHR10098:SF108">
    <property type="entry name" value="TETRATRICOPEPTIDE REPEAT PROTEIN 28"/>
    <property type="match status" value="1"/>
</dbReference>
<evidence type="ECO:0000256" key="11">
    <source>
        <dbReference type="ARBA" id="ARBA00022990"/>
    </source>
</evidence>
<feature type="repeat" description="TPR" evidence="21">
    <location>
        <begin position="1091"/>
        <end position="1124"/>
    </location>
</feature>
<feature type="repeat" description="TPR" evidence="21">
    <location>
        <begin position="1051"/>
        <end position="1084"/>
    </location>
</feature>
<evidence type="ECO:0000256" key="22">
    <source>
        <dbReference type="SAM" id="MobiDB-lite"/>
    </source>
</evidence>
<dbReference type="Pfam" id="PF13176">
    <property type="entry name" value="TPR_7"/>
    <property type="match status" value="2"/>
</dbReference>
<feature type="compositionally biased region" description="Low complexity" evidence="22">
    <location>
        <begin position="2548"/>
        <end position="2561"/>
    </location>
</feature>
<feature type="compositionally biased region" description="Polar residues" evidence="22">
    <location>
        <begin position="2314"/>
        <end position="2345"/>
    </location>
</feature>
<feature type="domain" description="TTC28 C-terminal" evidence="25">
    <location>
        <begin position="1943"/>
        <end position="2050"/>
    </location>
</feature>
<dbReference type="InterPro" id="IPR023393">
    <property type="entry name" value="START-like_dom_sf"/>
</dbReference>
<keyword evidence="11" id="KW-0007">Acetylation</keyword>
<comment type="caution">
    <text evidence="26">The sequence shown here is derived from an EMBL/GenBank/DDBJ whole genome shotgun (WGS) entry which is preliminary data.</text>
</comment>
<evidence type="ECO:0000313" key="27">
    <source>
        <dbReference type="Proteomes" id="UP001239994"/>
    </source>
</evidence>
<keyword evidence="14" id="KW-0131">Cell cycle</keyword>
<feature type="compositionally biased region" description="Polar residues" evidence="22">
    <location>
        <begin position="2209"/>
        <end position="2235"/>
    </location>
</feature>
<dbReference type="FunFam" id="1.25.40.10:FF:000223">
    <property type="entry name" value="Tetratricopeptide repeat domain 28"/>
    <property type="match status" value="1"/>
</dbReference>
<feature type="compositionally biased region" description="Pro residues" evidence="22">
    <location>
        <begin position="1668"/>
        <end position="1679"/>
    </location>
</feature>
<evidence type="ECO:0000256" key="13">
    <source>
        <dbReference type="ARBA" id="ARBA00023212"/>
    </source>
</evidence>
<evidence type="ECO:0000256" key="9">
    <source>
        <dbReference type="ARBA" id="ARBA00022776"/>
    </source>
</evidence>
<evidence type="ECO:0000256" key="12">
    <source>
        <dbReference type="ARBA" id="ARBA00023121"/>
    </source>
</evidence>
<dbReference type="CDD" id="cd08888">
    <property type="entry name" value="SRPBCC_PITPNA-B_like"/>
    <property type="match status" value="1"/>
</dbReference>
<feature type="repeat" description="TPR" evidence="21">
    <location>
        <begin position="768"/>
        <end position="801"/>
    </location>
</feature>
<dbReference type="SUPFAM" id="SSF48452">
    <property type="entry name" value="TPR-like"/>
    <property type="match status" value="5"/>
</dbReference>
<evidence type="ECO:0000256" key="19">
    <source>
        <dbReference type="ARBA" id="ARBA00063562"/>
    </source>
</evidence>
<dbReference type="PANTHER" id="PTHR10098">
    <property type="entry name" value="RAPSYN-RELATED"/>
    <property type="match status" value="1"/>
</dbReference>
<keyword evidence="9" id="KW-0498">Mitosis</keyword>
<dbReference type="GO" id="GO:0005548">
    <property type="term" value="F:phospholipid transporter activity"/>
    <property type="evidence" value="ECO:0007669"/>
    <property type="project" value="InterPro"/>
</dbReference>
<evidence type="ECO:0000256" key="7">
    <source>
        <dbReference type="ARBA" id="ARBA00022618"/>
    </source>
</evidence>
<feature type="compositionally biased region" description="Polar residues" evidence="22">
    <location>
        <begin position="3653"/>
        <end position="3677"/>
    </location>
</feature>
<dbReference type="Gene3D" id="3.30.530.20">
    <property type="match status" value="1"/>
</dbReference>
<dbReference type="InterPro" id="IPR019734">
    <property type="entry name" value="TPR_rpt"/>
</dbReference>
<evidence type="ECO:0000256" key="3">
    <source>
        <dbReference type="ARBA" id="ARBA00004647"/>
    </source>
</evidence>
<feature type="compositionally biased region" description="Polar residues" evidence="22">
    <location>
        <begin position="3553"/>
        <end position="3564"/>
    </location>
</feature>
<feature type="repeat" description="TPR" evidence="21">
    <location>
        <begin position="728"/>
        <end position="761"/>
    </location>
</feature>
<evidence type="ECO:0000256" key="4">
    <source>
        <dbReference type="ARBA" id="ARBA00022448"/>
    </source>
</evidence>
<evidence type="ECO:0000256" key="16">
    <source>
        <dbReference type="ARBA" id="ARBA00024146"/>
    </source>
</evidence>
<dbReference type="GO" id="GO:0000922">
    <property type="term" value="C:spindle pole"/>
    <property type="evidence" value="ECO:0007669"/>
    <property type="project" value="UniProtKB-SubCell"/>
</dbReference>
<feature type="repeat" description="TPR" evidence="21">
    <location>
        <begin position="688"/>
        <end position="721"/>
    </location>
</feature>
<evidence type="ECO:0000256" key="1">
    <source>
        <dbReference type="ARBA" id="ARBA00004214"/>
    </source>
</evidence>
<evidence type="ECO:0000256" key="18">
    <source>
        <dbReference type="ARBA" id="ARBA00057010"/>
    </source>
</evidence>
<dbReference type="SUPFAM" id="SSF55961">
    <property type="entry name" value="Bet v1-like"/>
    <property type="match status" value="1"/>
</dbReference>
<accession>A0AAD8ZK04</accession>
<feature type="compositionally biased region" description="Low complexity" evidence="22">
    <location>
        <begin position="2242"/>
        <end position="2259"/>
    </location>
</feature>
<feature type="repeat" description="TPR" evidence="21">
    <location>
        <begin position="1171"/>
        <end position="1204"/>
    </location>
</feature>
<evidence type="ECO:0000256" key="17">
    <source>
        <dbReference type="ARBA" id="ARBA00038104"/>
    </source>
</evidence>
<dbReference type="Proteomes" id="UP001239994">
    <property type="component" value="Unassembled WGS sequence"/>
</dbReference>
<feature type="region of interest" description="Disordered" evidence="22">
    <location>
        <begin position="2298"/>
        <end position="2445"/>
    </location>
</feature>
<feature type="repeat" description="TPR" evidence="21">
    <location>
        <begin position="608"/>
        <end position="641"/>
    </location>
</feature>
<feature type="region of interest" description="Disordered" evidence="22">
    <location>
        <begin position="3531"/>
        <end position="3564"/>
    </location>
</feature>
<feature type="region of interest" description="Disordered" evidence="22">
    <location>
        <begin position="2176"/>
        <end position="2274"/>
    </location>
</feature>
<proteinExistence type="inferred from homology"/>
<dbReference type="GO" id="GO:0051301">
    <property type="term" value="P:cell division"/>
    <property type="evidence" value="ECO:0007669"/>
    <property type="project" value="UniProtKB-KW"/>
</dbReference>
<evidence type="ECO:0000259" key="23">
    <source>
        <dbReference type="Pfam" id="PF02121"/>
    </source>
</evidence>
<dbReference type="EMBL" id="JAROKS010000010">
    <property type="protein sequence ID" value="KAK1800818.1"/>
    <property type="molecule type" value="Genomic_DNA"/>
</dbReference>
<keyword evidence="6" id="KW-0597">Phosphoprotein</keyword>
<evidence type="ECO:0000256" key="14">
    <source>
        <dbReference type="ARBA" id="ARBA00023306"/>
    </source>
</evidence>
<evidence type="ECO:0000259" key="24">
    <source>
        <dbReference type="Pfam" id="PF12770"/>
    </source>
</evidence>
<feature type="compositionally biased region" description="Low complexity" evidence="22">
    <location>
        <begin position="2406"/>
        <end position="2441"/>
    </location>
</feature>
<feature type="compositionally biased region" description="Polar residues" evidence="22">
    <location>
        <begin position="2354"/>
        <end position="2391"/>
    </location>
</feature>
<dbReference type="Pfam" id="PF12770">
    <property type="entry name" value="CHAT"/>
    <property type="match status" value="1"/>
</dbReference>
<dbReference type="InterPro" id="IPR058900">
    <property type="entry name" value="TTC28_C"/>
</dbReference>
<feature type="compositionally biased region" description="Basic and acidic residues" evidence="22">
    <location>
        <begin position="3935"/>
        <end position="3949"/>
    </location>
</feature>
<keyword evidence="27" id="KW-1185">Reference proteome</keyword>
<feature type="repeat" description="TPR" evidence="21">
    <location>
        <begin position="848"/>
        <end position="881"/>
    </location>
</feature>
<comment type="subunit">
    <text evidence="19">Interacts with AURKB.</text>
</comment>
<dbReference type="FunFam" id="1.25.40.10:FF:000096">
    <property type="entry name" value="Tetratricopeptide repeat domain 28"/>
    <property type="match status" value="1"/>
</dbReference>
<dbReference type="SMART" id="SM00028">
    <property type="entry name" value="TPR"/>
    <property type="match status" value="24"/>
</dbReference>
<feature type="domain" description="Phosphatidylinositol transfer protein N-terminal" evidence="23">
    <location>
        <begin position="2572"/>
        <end position="2835"/>
    </location>
</feature>
<protein>
    <recommendedName>
        <fullName evidence="20">Tetratricopeptide repeat protein 28</fullName>
    </recommendedName>
</protein>
<dbReference type="GO" id="GO:0008289">
    <property type="term" value="F:lipid binding"/>
    <property type="evidence" value="ECO:0007669"/>
    <property type="project" value="UniProtKB-KW"/>
</dbReference>
<keyword evidence="4" id="KW-0813">Transport</keyword>
<evidence type="ECO:0000256" key="2">
    <source>
        <dbReference type="ARBA" id="ARBA00004300"/>
    </source>
</evidence>
<feature type="domain" description="CHAT" evidence="24">
    <location>
        <begin position="1491"/>
        <end position="1828"/>
    </location>
</feature>
<dbReference type="FunFam" id="1.25.40.10:FF:000056">
    <property type="entry name" value="Tetratricopeptide repeat domain 28"/>
    <property type="match status" value="1"/>
</dbReference>
<dbReference type="Gene3D" id="1.25.40.10">
    <property type="entry name" value="Tetratricopeptide repeat domain"/>
    <property type="match status" value="6"/>
</dbReference>
<reference evidence="26" key="1">
    <citation type="submission" date="2023-03" db="EMBL/GenBank/DDBJ databases">
        <title>Electrophorus voltai genome.</title>
        <authorList>
            <person name="Bian C."/>
        </authorList>
    </citation>
    <scope>NUCLEOTIDE SEQUENCE</scope>
    <source>
        <strain evidence="26">CB-2022</strain>
        <tissue evidence="26">Muscle</tissue>
    </source>
</reference>
<sequence length="3949" mass="427448">MLGRSRSYSDHVTGVSSVPDAVSVAAGCVVCFPRLHLPLGRWEGRGMSRKAADIIAGEETQERSPSDPEDGSPQPRLIFMQISFVILGPVFVLEQLAYFRQGVALQYLGRHADALAAFASGLAQDPKSLQLLVGMVEAAMKSPLRESLEPTYQQLQKMKLDKSPFVVVSVIGQELLTASHHGASVVVLEAALKIGTCSLKLRGSVFSALSSAYWSLGNTEKSTTYMQQDLEVAKTLGDQTGECRAHGNLGSAFFSKGNYREALTNHRHQLVLAMKLKDREPCNGVSFLPLSVPNTPPSPAFPYVWDGSAQTAPSKRVMRGPDSGGIFNYSTVVLASLLLSETGRSPTSGERNVALFSPRIQQPAPSRPSRVPGLMEVRIESSVSQHLDVFAVSCELAWDPGLGTEAASSALSSLGHVYTAIGDYPNALASHKQCVLLAKQGKDQLAEARELGNMGAVYIAMGDFDNAVQCHEQHLSIAKAMGERREEARAYSNLGSAYHYRRNFDKAMSFHTHVLELAQELEERAIAMRAYAGLGHAARCMQDLERAKQYHEQQLAVAEGLKDRAAEGRASSNLGIIHQMKGDYETALRLHKAHLSIAQELNDYAAQGRAYGNMGNAYNALGAFDQAVRYHRQELQISMEVNDRASQASTHGNLAVAYQALGAHDRALQHYQNHLNIARELRDIQSEARALGNLGNFHCSRGEFPQAVPYYEQYLQLSPDLQDMESEGKICHNLGYAHYCLGNFQEAVKYYEQDLALAKDLHDKLSQAKAYCNLGLAFKALGDYNKAEECQKYLLSLAQSLNNSQARFRALGNLGDIFLCKKDVPGAVKFYEQQLALAHQVKERKMEANAYAALGAAYRMLQKYDKALGYHTQELEVYQELGDVQGECQAHGHLAAVYMSLGKYSMAFKCYEEQLELSQRLKDPSVEAQVYGNMGITKINMGVMEEAIGYFEQQLAMLQQLSGNEAVLDRGRAYGNLGDCYDSLSDYEEAIKYYDQYLSVAQSLNHMLDQEKAYRGLANGHRAMGNLQQSLVCFEKRLVVAHELGNCGGKAQAYGELGGLHSQLGNYEQAISCLERQLGIARDTVDRALEGEASCGLGSVYQLMGEYDTALQFHQRDLQIAEDTGCAGHQGRAYGNLGLTYESLGNFERAVVYQEQHLSIAAETNDLVAKTQAYGSLGRTHHALQNYPQAVMYLQEGLRLAEQLGRREDEAKIRHRLGLSLWASGNLEEAQHQLYRASVLFETIRHEAQHSTDYKLSLFDLQTSSYQALQRVLVSLGHHDEALAVAERGRTRAFADLLVERQTGTQDSDPYTPVTVEHILDTVNGQRALVLYFSLAAGYLYSWLLAPGSGILKFHEVYLGEGALESNAADFQEAGGGSGTASGGCGAGSSLEQHIASAREALGVDAYYSSRVCSNSETESEAGDLLDQQFEEFHNQLNSTTDPTGFLRMVSRNNLFNRSCQSMTSLFSNTVSPVKEGSSSLCRRSSALSKPPLRALYDLLIAPMEGGLMHSSGPVGRHRQLVLVLEGELYLIPFALLKGSSSNEYLYERFSLIAVPSLGNLAAPAKVHQRRGGMAPCSGGGSMAAVVGNPRLPASVMDRWLWGPMPSAEDEAHMVAELLGCQPLAGPAATKERVMGALAQAECAHFATHISWKLAALVLTPSQDAGPAPGPPAPAPPCGAPGAGEGGARSSYTIPESLRVPDDASDAESVCDSPPLQEFLLTAADILDLRLPVKLVVLGSYQESDSKVTADGVVGLTRAFLAAGAQCVLVSLWPVPTAASKMFVHAFYTALLNGTKASSALADAMKTLQSSKQFSHPSHWAAGFMLIGCDVKLNSPSSLIGQALAEILQYPDKARDALRVLLHLVEKSLQRIQNGQRNSMYTSQQSVENKVGGVPGWQALLTAVGFRLDSAGAGLPAAVFFPTTDPGDRLQHCSTTLQSLLGLPPPALQALCKLITASETGEQLISRLHQVLVQLQSGEKEQDFSLAPIQVSISVQLWRLPGCHEFLAALGFDLCEVGQEEVVLKTGKQANRRTMHFALQSLLALFESTELPKRLSLDSSSSLESLASAQSQQLPLGYPNPPFSPPCPDSLASDAISVYSLSSIASSMSFLSRPEGASDVIGQRARQQEMERHRGGAGLFASHRHAAVPRGRSSPHGAAGGHDDEEYEGFSIISSEPLGSQCDTLPRPAGGRNHRGTVRAGAGRGYVASVSTRGSVSTPTSPMKASLVPSPNSPFQKMGKVSSSDTGESDQSSTETDSTVKSQEERPAGTPLDPQELAQKILEETHSHMRAVETLQRSAGHAAGSEGVRAGNAPTPTGGSAFRSSETSAFSRPSSRASVKAQSSPLPARPKPPSRTSSLQKISSGYNSPATSETSLKDGSQPSPTSDSHTQFKLKYPSSPYSGHISRSPSNVSPSSGHQSPAGSAPSPALSYSSTGSTRSSPADAPDLDRLRLAAIDEKVQAIHNLKTFWANAAQQQHSGPVRALRTGGSKISPAQRDVLGLLNLSPRHGSGQNLPGHELQEMGLQSLERSSKNPPNGHRKIDPKTVAPSPTASTGSSPGSHPIRLPSGNGRVVLPCSVEEYQVGQLFSVAEASKNETGGGEGIEVLKNEPYEKEGERGQYTHKIYHLKSKVPGFVKMIAPEGALVFHERAWNAYPYCRTVSVFRTVEGIYFLQNEYMKEDFIIKIETWHKPDMGALDNHVRLRCGQVHDLDTETWKTVEVVYIDIADKSQVEPGDYKPEEDPELFHSVKTGRGPLGPGWKAKLAAEEAAPRMCAYKLVTVKFKWWGLQSKLENFIHRQEKRIFTNFHRQLFCWMDKWVGLTMEDIRRMEAETQKELQEGCMHMVCLVLGEHVATHKLFQACQMWECMEHLCWVPNLQIHRRARHLPSPDHHTFNLTFSSSVTPCCYSFVRPAREVIAQAPCRITMNVNYNSSVFHVKTPSVAVEPASGPPHDSSMQAHVFMPGREQYGFQPHGRGGMLSTGPQLHAPSPFNGQQLTSEQPVHPYQDGVASCLHGDRHPGFSGGDAGPQHMFEAEFGQLSEAQARDCLPLHQQQRLASGASYQLHGHPIGNHAVPAPCLPLDQSPNRAASFHGLPSSSPESNSLEHCRLFPHGGTGGSQYCFPCDPLSGHFDMAGFSNLDSTEPKFPYCEAGSQMAAGSFPNFSHGGSRAPMIGSKVNPQLPQQNAYSERFGNRGKLEPGLVARHQLVAQQRPGPMGRQNPGSPVVPRLYHTTDFVPNSPDMQNSSIVTLGQLDPTMHKLSGHNMRPFGEPVFSGPQLGPQPPHQRQLSPFPYLNVAKRQRFDIPSGPAGESYSPVGGGLRNRPGLENHLSPSAFPAPMGDFTPHVTDSFPSGPPPLSCGPPQQQPLPRCPNAALMIKQMASRSQQHRMRQADLQPVNHQSDGTLNGMVHRGPLSQLNFEKRHNFHGNFEIQSPHLPHENSWFPDTHQQCREASIHTTEQSQNGHGGIFRSGVTTVDMQFLNSPGLHSQFENSINNHLQVQPSEDGTMQPNTPMDRRPREFGEAALRRQRGFLPGGSNQQGTPKSNPPGFGSSPGNYPSHSEFASSQHLSVNKLGALSLGNLNKGSTKDSVFGQSCLAALSTACQNMIASLGAPNLNVTFNKKNQNEAKRKPGQVEQDMNSGSGGASGPGTEYFQSGASHNSQAPCSGNKNNNTTVGQKAKREARALSPNHNTDSGNEGKASVSRGRGKRRPDSGHVSPGNFSPPGSSNTVVSPGPQASALSVGAEGQGRTSEGSLLSPSFVKADLTTSMDSGIQSVGKSDGVSPCMDYLDDASPNYGGEDARVGRSSVKCGPDGRGGFPDTPCMEQARAPLAGSAQDEVHPLEILQAQIQLQRQQFSISEDQPLGGKPGRKPDCPSGLNGDCALAGCSPESGKGSVNTIDLDSLMAEQHATWYGSSNKALMEDPGNGQCVGFWDRARGQSDNKEGKQK</sequence>
<evidence type="ECO:0000256" key="21">
    <source>
        <dbReference type="PROSITE-ProRule" id="PRU00339"/>
    </source>
</evidence>
<comment type="catalytic activity">
    <reaction evidence="15">
        <text>a 1,2-diacyl-sn-glycero-3-phosphocholine(in) = a 1,2-diacyl-sn-glycero-3-phosphocholine(out)</text>
        <dbReference type="Rhea" id="RHEA:38571"/>
        <dbReference type="ChEBI" id="CHEBI:57643"/>
    </reaction>
    <physiologicalReaction direction="left-to-right" evidence="15">
        <dbReference type="Rhea" id="RHEA:38572"/>
    </physiologicalReaction>
</comment>
<dbReference type="Pfam" id="PF26117">
    <property type="entry name" value="TTC28_C"/>
    <property type="match status" value="1"/>
</dbReference>
<keyword evidence="10 21" id="KW-0802">TPR repeat</keyword>
<dbReference type="FunFam" id="1.25.40.10:FF:000260">
    <property type="entry name" value="tetratricopeptide repeat protein 28 isoform X1"/>
    <property type="match status" value="1"/>
</dbReference>
<dbReference type="FunFam" id="1.25.40.10:FF:000040">
    <property type="entry name" value="Tetratricopeptide repeat domain 28"/>
    <property type="match status" value="1"/>
</dbReference>
<dbReference type="Pfam" id="PF02121">
    <property type="entry name" value="IP_trans"/>
    <property type="match status" value="1"/>
</dbReference>
<keyword evidence="12" id="KW-0446">Lipid-binding</keyword>
<feature type="repeat" description="TPR" evidence="21">
    <location>
        <begin position="408"/>
        <end position="441"/>
    </location>
</feature>
<keyword evidence="8" id="KW-0677">Repeat</keyword>
<feature type="region of interest" description="Disordered" evidence="22">
    <location>
        <begin position="3920"/>
        <end position="3949"/>
    </location>
</feature>